<gene>
    <name evidence="1" type="ORF">F4695_003810</name>
</gene>
<evidence type="ECO:0000313" key="2">
    <source>
        <dbReference type="Proteomes" id="UP000585437"/>
    </source>
</evidence>
<keyword evidence="2" id="KW-1185">Reference proteome</keyword>
<accession>A0A7X0MTG7</accession>
<comment type="caution">
    <text evidence="1">The sequence shown here is derived from an EMBL/GenBank/DDBJ whole genome shotgun (WGS) entry which is preliminary data.</text>
</comment>
<dbReference type="EMBL" id="JACHBU010000008">
    <property type="protein sequence ID" value="MBB6510421.1"/>
    <property type="molecule type" value="Genomic_DNA"/>
</dbReference>
<organism evidence="1 2">
    <name type="scientific">Rhizobium soli</name>
    <dbReference type="NCBI Taxonomy" id="424798"/>
    <lineage>
        <taxon>Bacteria</taxon>
        <taxon>Pseudomonadati</taxon>
        <taxon>Pseudomonadota</taxon>
        <taxon>Alphaproteobacteria</taxon>
        <taxon>Hyphomicrobiales</taxon>
        <taxon>Rhizobiaceae</taxon>
        <taxon>Rhizobium/Agrobacterium group</taxon>
        <taxon>Rhizobium</taxon>
    </lineage>
</organism>
<name>A0A7X0MTG7_9HYPH</name>
<dbReference type="AlphaFoldDB" id="A0A7X0MTG7"/>
<evidence type="ECO:0000313" key="1">
    <source>
        <dbReference type="EMBL" id="MBB6510421.1"/>
    </source>
</evidence>
<proteinExistence type="predicted"/>
<dbReference type="Proteomes" id="UP000585437">
    <property type="component" value="Unassembled WGS sequence"/>
</dbReference>
<sequence length="91" mass="10390">MQIDTTDLRRLFRNRFEAYLDRGNPAAATALDGCPLTLRECCSLLANDPEPFPARYRQDLRNLRTRVRLRAPVDKHTYGDVASILACVLLK</sequence>
<protein>
    <submittedName>
        <fullName evidence="1">Uncharacterized protein</fullName>
    </submittedName>
</protein>
<reference evidence="1 2" key="1">
    <citation type="submission" date="2020-08" db="EMBL/GenBank/DDBJ databases">
        <title>The Agave Microbiome: Exploring the role of microbial communities in plant adaptations to desert environments.</title>
        <authorList>
            <person name="Partida-Martinez L.P."/>
        </authorList>
    </citation>
    <scope>NUCLEOTIDE SEQUENCE [LARGE SCALE GENOMIC DNA]</scope>
    <source>
        <strain evidence="1 2">AS3.12</strain>
    </source>
</reference>